<feature type="region of interest" description="Disordered" evidence="1">
    <location>
        <begin position="283"/>
        <end position="302"/>
    </location>
</feature>
<name>A0A370TS50_9HELO</name>
<feature type="compositionally biased region" description="Polar residues" evidence="1">
    <location>
        <begin position="745"/>
        <end position="785"/>
    </location>
</feature>
<feature type="compositionally biased region" description="Polar residues" evidence="1">
    <location>
        <begin position="676"/>
        <end position="690"/>
    </location>
</feature>
<feature type="compositionally biased region" description="Basic and acidic residues" evidence="1">
    <location>
        <begin position="786"/>
        <end position="796"/>
    </location>
</feature>
<comment type="caution">
    <text evidence="2">The sequence shown here is derived from an EMBL/GenBank/DDBJ whole genome shotgun (WGS) entry which is preliminary data.</text>
</comment>
<feature type="region of interest" description="Disordered" evidence="1">
    <location>
        <begin position="69"/>
        <end position="95"/>
    </location>
</feature>
<organism evidence="2 3">
    <name type="scientific">Venustampulla echinocandica</name>
    <dbReference type="NCBI Taxonomy" id="2656787"/>
    <lineage>
        <taxon>Eukaryota</taxon>
        <taxon>Fungi</taxon>
        <taxon>Dikarya</taxon>
        <taxon>Ascomycota</taxon>
        <taxon>Pezizomycotina</taxon>
        <taxon>Leotiomycetes</taxon>
        <taxon>Helotiales</taxon>
        <taxon>Pleuroascaceae</taxon>
        <taxon>Venustampulla</taxon>
    </lineage>
</organism>
<feature type="region of interest" description="Disordered" evidence="1">
    <location>
        <begin position="512"/>
        <end position="531"/>
    </location>
</feature>
<dbReference type="RefSeq" id="XP_031871018.1">
    <property type="nucleotide sequence ID" value="XM_032011325.1"/>
</dbReference>
<evidence type="ECO:0000256" key="1">
    <source>
        <dbReference type="SAM" id="MobiDB-lite"/>
    </source>
</evidence>
<keyword evidence="3" id="KW-1185">Reference proteome</keyword>
<feature type="compositionally biased region" description="Basic and acidic residues" evidence="1">
    <location>
        <begin position="722"/>
        <end position="741"/>
    </location>
</feature>
<evidence type="ECO:0000313" key="2">
    <source>
        <dbReference type="EMBL" id="RDL38362.1"/>
    </source>
</evidence>
<gene>
    <name evidence="2" type="ORF">BP5553_02702</name>
</gene>
<protein>
    <submittedName>
        <fullName evidence="2">Uncharacterized protein</fullName>
    </submittedName>
</protein>
<feature type="region of interest" description="Disordered" evidence="1">
    <location>
        <begin position="542"/>
        <end position="831"/>
    </location>
</feature>
<dbReference type="GeneID" id="43595551"/>
<reference evidence="2 3" key="1">
    <citation type="journal article" date="2018" name="IMA Fungus">
        <title>IMA Genome-F 9: Draft genome sequence of Annulohypoxylon stygium, Aspergillus mulundensis, Berkeleyomyces basicola (syn. Thielaviopsis basicola), Ceratocystis smalleyi, two Cercospora beticola strains, Coleophoma cylindrospora, Fusarium fracticaudum, Phialophora cf. hyalina, and Morchella septimelata.</title>
        <authorList>
            <person name="Wingfield B.D."/>
            <person name="Bills G.F."/>
            <person name="Dong Y."/>
            <person name="Huang W."/>
            <person name="Nel W.J."/>
            <person name="Swalarsk-Parry B.S."/>
            <person name="Vaghefi N."/>
            <person name="Wilken P.M."/>
            <person name="An Z."/>
            <person name="de Beer Z.W."/>
            <person name="De Vos L."/>
            <person name="Chen L."/>
            <person name="Duong T.A."/>
            <person name="Gao Y."/>
            <person name="Hammerbacher A."/>
            <person name="Kikkert J.R."/>
            <person name="Li Y."/>
            <person name="Li H."/>
            <person name="Li K."/>
            <person name="Li Q."/>
            <person name="Liu X."/>
            <person name="Ma X."/>
            <person name="Naidoo K."/>
            <person name="Pethybridge S.J."/>
            <person name="Sun J."/>
            <person name="Steenkamp E.T."/>
            <person name="van der Nest M.A."/>
            <person name="van Wyk S."/>
            <person name="Wingfield M.J."/>
            <person name="Xiong C."/>
            <person name="Yue Q."/>
            <person name="Zhang X."/>
        </authorList>
    </citation>
    <scope>NUCLEOTIDE SEQUENCE [LARGE SCALE GENOMIC DNA]</scope>
    <source>
        <strain evidence="2 3">BP 5553</strain>
    </source>
</reference>
<feature type="compositionally biased region" description="Polar residues" evidence="1">
    <location>
        <begin position="75"/>
        <end position="85"/>
    </location>
</feature>
<feature type="compositionally biased region" description="Polar residues" evidence="1">
    <location>
        <begin position="335"/>
        <end position="356"/>
    </location>
</feature>
<evidence type="ECO:0000313" key="3">
    <source>
        <dbReference type="Proteomes" id="UP000254866"/>
    </source>
</evidence>
<proteinExistence type="predicted"/>
<sequence>MAHPRDNRTRLDGAKANPFREYARRARQVVRRPDRYITVEPAELDVRNDFGREHRGLAHFLRRVRRLTSPPPLLRSQQLSAMSEHSTTRRPTNPLPPTAQHLLAMSEAPTTRRAASPSAEKQRFVVSRPSMASLQLSSASQGRLAVSQSSIAMRSAGSPQVQQHFAAPQPSIDRMSARLSAVQQQLAPLPFNPPLYRRPTELDIQLARIEHERAQQADLKYQLAIQIQYNEVLWRHGIGQAIGHEAPVRYKGPVRNPSARGSMFRARQPEPMGLTERIVTNVLKSRGYPPRRPQTTENSRPNQIESIADSQTMSPPAVHQSRAEVPSPLPKTMTGVVSNRTSSTDSPQPSGITNNCRPRERENIAGSEMMEHRGARHNPGIVPSQFQPAPQRTGNGESSVDFRYRVSVSETFGQKSIQSYVQLSSERPSPPPVNSITQNMHFRTRDVSSQKRHTQAEQSVHIPVQRVLETIQIQEAQTQQSIGSKRSGDRPTGIKTLPGTGEANARRRPIGVKTLPGTDEANAGRRPIGVKTLPGTVEANARHTPIGVKTLPDTEESKARHRALGYKPLPRMDEAKVEHKTLGDETLPSTREDQENEAKENITTTRGLVSGLNEQQIERPRRKKGSSDVQTRAVRQQASSQASSRARTHQTKDKRREESLPGTEEDQEGKAKTDDNITTAGGSVSGLNKQPTERPRTRGLANVSTMVTRQRASSQARTFQPNDKRREEILPGTKEGQKTEDNITSERGSVTGLSGQPTERPTTRGLSNVSTMVTRQLASSQARTCQTKDTRGKDNTTNEQATAPKPNKGPAKRKRTREPSNASQSKKAKTD</sequence>
<feature type="compositionally biased region" description="Low complexity" evidence="1">
    <location>
        <begin position="630"/>
        <end position="645"/>
    </location>
</feature>
<feature type="compositionally biased region" description="Polar residues" evidence="1">
    <location>
        <begin position="702"/>
        <end position="721"/>
    </location>
</feature>
<dbReference type="EMBL" id="NPIC01000002">
    <property type="protein sequence ID" value="RDL38362.1"/>
    <property type="molecule type" value="Genomic_DNA"/>
</dbReference>
<feature type="compositionally biased region" description="Polar residues" evidence="1">
    <location>
        <begin position="601"/>
        <end position="615"/>
    </location>
</feature>
<feature type="compositionally biased region" description="Basic and acidic residues" evidence="1">
    <location>
        <begin position="570"/>
        <end position="583"/>
    </location>
</feature>
<accession>A0A370TS50</accession>
<dbReference type="AlphaFoldDB" id="A0A370TS50"/>
<feature type="region of interest" description="Disordered" evidence="1">
    <location>
        <begin position="310"/>
        <end position="358"/>
    </location>
</feature>
<feature type="compositionally biased region" description="Basic and acidic residues" evidence="1">
    <location>
        <begin position="650"/>
        <end position="659"/>
    </location>
</feature>
<feature type="region of interest" description="Disordered" evidence="1">
    <location>
        <begin position="478"/>
        <end position="504"/>
    </location>
</feature>
<dbReference type="Proteomes" id="UP000254866">
    <property type="component" value="Unassembled WGS sequence"/>
</dbReference>
<feature type="compositionally biased region" description="Polar residues" evidence="1">
    <location>
        <begin position="293"/>
        <end position="302"/>
    </location>
</feature>
<feature type="compositionally biased region" description="Basic and acidic residues" evidence="1">
    <location>
        <begin position="590"/>
        <end position="600"/>
    </location>
</feature>